<evidence type="ECO:0000313" key="2">
    <source>
        <dbReference type="EnsemblMetazoa" id="XP_021205737.1"/>
    </source>
</evidence>
<feature type="region of interest" description="Disordered" evidence="1">
    <location>
        <begin position="107"/>
        <end position="132"/>
    </location>
</feature>
<feature type="compositionally biased region" description="Polar residues" evidence="1">
    <location>
        <begin position="114"/>
        <end position="128"/>
    </location>
</feature>
<proteinExistence type="predicted"/>
<organism evidence="2 3">
    <name type="scientific">Bombyx mori</name>
    <name type="common">Silk moth</name>
    <dbReference type="NCBI Taxonomy" id="7091"/>
    <lineage>
        <taxon>Eukaryota</taxon>
        <taxon>Metazoa</taxon>
        <taxon>Ecdysozoa</taxon>
        <taxon>Arthropoda</taxon>
        <taxon>Hexapoda</taxon>
        <taxon>Insecta</taxon>
        <taxon>Pterygota</taxon>
        <taxon>Neoptera</taxon>
        <taxon>Endopterygota</taxon>
        <taxon>Lepidoptera</taxon>
        <taxon>Glossata</taxon>
        <taxon>Ditrysia</taxon>
        <taxon>Bombycoidea</taxon>
        <taxon>Bombycidae</taxon>
        <taxon>Bombycinae</taxon>
        <taxon>Bombyx</taxon>
    </lineage>
</organism>
<name>A0A8R2HMW7_BOMMO</name>
<reference evidence="3" key="1">
    <citation type="journal article" date="2008" name="Insect Biochem. Mol. Biol.">
        <title>The genome of a lepidopteran model insect, the silkworm Bombyx mori.</title>
        <authorList>
            <consortium name="International Silkworm Genome Consortium"/>
        </authorList>
    </citation>
    <scope>NUCLEOTIDE SEQUENCE [LARGE SCALE GENOMIC DNA]</scope>
    <source>
        <strain evidence="3">p50T</strain>
    </source>
</reference>
<evidence type="ECO:0000256" key="1">
    <source>
        <dbReference type="SAM" id="MobiDB-lite"/>
    </source>
</evidence>
<dbReference type="EnsemblMetazoa" id="XM_021350062.1">
    <property type="protein sequence ID" value="XP_021205737.1"/>
    <property type="gene ID" value="LOC105842101"/>
</dbReference>
<protein>
    <recommendedName>
        <fullName evidence="4">Gem-associated protein 8</fullName>
    </recommendedName>
</protein>
<sequence>MSSWAENFTTAATWQLKHQIAYWKSKAKALEYENKLLHDIIKKNYTSDLPVQEQKVKKEQSLKHESNIDDEEICEENNEIEVSEEFIQFLKDNAKFKEDARLEREKLKTKLDSENPQDANMSEPSNKAESSEEKLKALYGKDWQRMCALEMSLECVQKSYNQHSCSSVWGLAKYLQSHVSMWVAFNAGAFLVSVANDNMETIELAYLTRLTDELSDIERLTGPSQHRKLF</sequence>
<dbReference type="Proteomes" id="UP000005204">
    <property type="component" value="Unassembled WGS sequence"/>
</dbReference>
<keyword evidence="3" id="KW-1185">Reference proteome</keyword>
<dbReference type="RefSeq" id="XP_021205737.1">
    <property type="nucleotide sequence ID" value="XM_021350062.1"/>
</dbReference>
<reference evidence="2" key="2">
    <citation type="submission" date="2022-06" db="UniProtKB">
        <authorList>
            <consortium name="EnsemblMetazoa"/>
        </authorList>
    </citation>
    <scope>IDENTIFICATION</scope>
    <source>
        <strain evidence="2">p50T (Dazao)</strain>
    </source>
</reference>
<evidence type="ECO:0008006" key="4">
    <source>
        <dbReference type="Google" id="ProtNLM"/>
    </source>
</evidence>
<accession>A0A8R2HMW7</accession>
<dbReference type="KEGG" id="bmor:105842101"/>
<dbReference type="GeneID" id="105842101"/>
<evidence type="ECO:0000313" key="3">
    <source>
        <dbReference type="Proteomes" id="UP000005204"/>
    </source>
</evidence>
<dbReference type="AlphaFoldDB" id="A0A8R2HMW7"/>